<sequence>MSDSCWVRLQVLSFSQNDLKLLHLRRVCCGALTTETGTPLLMNSFVASNSPADSREKEADAVLFFIGGDASWFAGVRSV</sequence>
<keyword evidence="2" id="KW-1185">Reference proteome</keyword>
<gene>
    <name evidence="1" type="ORF">EYF80_055677</name>
</gene>
<protein>
    <submittedName>
        <fullName evidence="1">Uncharacterized protein</fullName>
    </submittedName>
</protein>
<dbReference type="Proteomes" id="UP000314294">
    <property type="component" value="Unassembled WGS sequence"/>
</dbReference>
<evidence type="ECO:0000313" key="2">
    <source>
        <dbReference type="Proteomes" id="UP000314294"/>
    </source>
</evidence>
<comment type="caution">
    <text evidence="1">The sequence shown here is derived from an EMBL/GenBank/DDBJ whole genome shotgun (WGS) entry which is preliminary data.</text>
</comment>
<name>A0A4Z2EZ77_9TELE</name>
<accession>A0A4Z2EZ77</accession>
<dbReference type="EMBL" id="SRLO01002029">
    <property type="protein sequence ID" value="TNN34159.1"/>
    <property type="molecule type" value="Genomic_DNA"/>
</dbReference>
<proteinExistence type="predicted"/>
<evidence type="ECO:0000313" key="1">
    <source>
        <dbReference type="EMBL" id="TNN34159.1"/>
    </source>
</evidence>
<reference evidence="1 2" key="1">
    <citation type="submission" date="2019-03" db="EMBL/GenBank/DDBJ databases">
        <title>First draft genome of Liparis tanakae, snailfish: a comprehensive survey of snailfish specific genes.</title>
        <authorList>
            <person name="Kim W."/>
            <person name="Song I."/>
            <person name="Jeong J.-H."/>
            <person name="Kim D."/>
            <person name="Kim S."/>
            <person name="Ryu S."/>
            <person name="Song J.Y."/>
            <person name="Lee S.K."/>
        </authorList>
    </citation>
    <scope>NUCLEOTIDE SEQUENCE [LARGE SCALE GENOMIC DNA]</scope>
    <source>
        <tissue evidence="1">Muscle</tissue>
    </source>
</reference>
<dbReference type="AlphaFoldDB" id="A0A4Z2EZ77"/>
<organism evidence="1 2">
    <name type="scientific">Liparis tanakae</name>
    <name type="common">Tanaka's snailfish</name>
    <dbReference type="NCBI Taxonomy" id="230148"/>
    <lineage>
        <taxon>Eukaryota</taxon>
        <taxon>Metazoa</taxon>
        <taxon>Chordata</taxon>
        <taxon>Craniata</taxon>
        <taxon>Vertebrata</taxon>
        <taxon>Euteleostomi</taxon>
        <taxon>Actinopterygii</taxon>
        <taxon>Neopterygii</taxon>
        <taxon>Teleostei</taxon>
        <taxon>Neoteleostei</taxon>
        <taxon>Acanthomorphata</taxon>
        <taxon>Eupercaria</taxon>
        <taxon>Perciformes</taxon>
        <taxon>Cottioidei</taxon>
        <taxon>Cottales</taxon>
        <taxon>Liparidae</taxon>
        <taxon>Liparis</taxon>
    </lineage>
</organism>